<evidence type="ECO:0000256" key="1">
    <source>
        <dbReference type="SAM" id="MobiDB-lite"/>
    </source>
</evidence>
<dbReference type="Pfam" id="PF11233">
    <property type="entry name" value="DUF3035"/>
    <property type="match status" value="1"/>
</dbReference>
<organism evidence="2">
    <name type="scientific">marine metagenome</name>
    <dbReference type="NCBI Taxonomy" id="408172"/>
    <lineage>
        <taxon>unclassified sequences</taxon>
        <taxon>metagenomes</taxon>
        <taxon>ecological metagenomes</taxon>
    </lineage>
</organism>
<dbReference type="InterPro" id="IPR021395">
    <property type="entry name" value="DUF3035"/>
</dbReference>
<feature type="non-terminal residue" evidence="2">
    <location>
        <position position="61"/>
    </location>
</feature>
<gene>
    <name evidence="2" type="ORF">METZ01_LOCUS255824</name>
</gene>
<dbReference type="EMBL" id="UINC01069523">
    <property type="protein sequence ID" value="SVC02970.1"/>
    <property type="molecule type" value="Genomic_DNA"/>
</dbReference>
<name>A0A382ITG6_9ZZZZ</name>
<feature type="region of interest" description="Disordered" evidence="1">
    <location>
        <begin position="31"/>
        <end position="61"/>
    </location>
</feature>
<protein>
    <submittedName>
        <fullName evidence="2">Uncharacterized protein</fullName>
    </submittedName>
</protein>
<evidence type="ECO:0000313" key="2">
    <source>
        <dbReference type="EMBL" id="SVC02970.1"/>
    </source>
</evidence>
<sequence>MDTAKKALTGEKRNTTDEFLVKKKDPLILPPDYENLPVPDERADTNEDSSTFEKNLEALIE</sequence>
<accession>A0A382ITG6</accession>
<reference evidence="2" key="1">
    <citation type="submission" date="2018-05" db="EMBL/GenBank/DDBJ databases">
        <authorList>
            <person name="Lanie J.A."/>
            <person name="Ng W.-L."/>
            <person name="Kazmierczak K.M."/>
            <person name="Andrzejewski T.M."/>
            <person name="Davidsen T.M."/>
            <person name="Wayne K.J."/>
            <person name="Tettelin H."/>
            <person name="Glass J.I."/>
            <person name="Rusch D."/>
            <person name="Podicherti R."/>
            <person name="Tsui H.-C.T."/>
            <person name="Winkler M.E."/>
        </authorList>
    </citation>
    <scope>NUCLEOTIDE SEQUENCE</scope>
</reference>
<proteinExistence type="predicted"/>
<dbReference type="AlphaFoldDB" id="A0A382ITG6"/>